<keyword evidence="3" id="KW-0813">Transport</keyword>
<feature type="transmembrane region" description="Helical" evidence="7">
    <location>
        <begin position="241"/>
        <end position="265"/>
    </location>
</feature>
<evidence type="ECO:0000256" key="6">
    <source>
        <dbReference type="ARBA" id="ARBA00023136"/>
    </source>
</evidence>
<evidence type="ECO:0000256" key="7">
    <source>
        <dbReference type="SAM" id="Phobius"/>
    </source>
</evidence>
<evidence type="ECO:0000313" key="10">
    <source>
        <dbReference type="EMBL" id="CAB4858785.1"/>
    </source>
</evidence>
<feature type="transmembrane region" description="Helical" evidence="7">
    <location>
        <begin position="28"/>
        <end position="49"/>
    </location>
</feature>
<evidence type="ECO:0000256" key="4">
    <source>
        <dbReference type="ARBA" id="ARBA00022692"/>
    </source>
</evidence>
<evidence type="ECO:0000313" key="8">
    <source>
        <dbReference type="EMBL" id="CAB4333102.1"/>
    </source>
</evidence>
<feature type="transmembrane region" description="Helical" evidence="7">
    <location>
        <begin position="329"/>
        <end position="349"/>
    </location>
</feature>
<dbReference type="GO" id="GO:0005886">
    <property type="term" value="C:plasma membrane"/>
    <property type="evidence" value="ECO:0007669"/>
    <property type="project" value="TreeGrafter"/>
</dbReference>
<feature type="transmembrane region" description="Helical" evidence="7">
    <location>
        <begin position="207"/>
        <end position="229"/>
    </location>
</feature>
<dbReference type="GO" id="GO:0022857">
    <property type="term" value="F:transmembrane transporter activity"/>
    <property type="evidence" value="ECO:0007669"/>
    <property type="project" value="InterPro"/>
</dbReference>
<dbReference type="AlphaFoldDB" id="A0A6J5YW29"/>
<feature type="transmembrane region" description="Helical" evidence="7">
    <location>
        <begin position="102"/>
        <end position="123"/>
    </location>
</feature>
<feature type="transmembrane region" description="Helical" evidence="7">
    <location>
        <begin position="398"/>
        <end position="417"/>
    </location>
</feature>
<keyword evidence="5 7" id="KW-1133">Transmembrane helix</keyword>
<feature type="transmembrane region" description="Helical" evidence="7">
    <location>
        <begin position="442"/>
        <end position="463"/>
    </location>
</feature>
<evidence type="ECO:0000256" key="1">
    <source>
        <dbReference type="ARBA" id="ARBA00004141"/>
    </source>
</evidence>
<sequence length="473" mass="50167">MAKISSNLELNGINFISESERKGKARSLFWPWAAANVSFLAISYGSFFLGFGISFWQATAAAIIGTVGSFLLVGISSLAGKRANAPTMTLSRAAFGVKGNKIPGFLSYLIFVGWETVLVSLATLASETVFTRVGNIDPDLSRILGFLLAGGLTIVGGVLGFKVIMKLQVYLTISTLILTFGYIVLTIDSVDWSKVSSIPNGTTQGFIGALIFGVTGIGLGWVGCAADYSRYLPRSTSGKSVVGWTVFGAAIVPITLVIYGSLLAASSPELSELVASDPIGALTTLLPTWYLIPFALVAILGLIGGAILDLYSSGLTLVSIGVPVKRHTAAAIDGLIMTIGTIYLVWFASDFFVPFQGFLITLGVPVAVWSAIFVADVLMRKGYAEDELFDPKGRYGGWNLRSIGLVFFGAIIGWGFVTNSSAGWLSWQGYLLGPLGGRDGSWAYANLGVLFALVIGFIGHILLSKNKIKKQSI</sequence>
<dbReference type="PIRSF" id="PIRSF002744">
    <property type="entry name" value="Pur-cyt_permease"/>
    <property type="match status" value="1"/>
</dbReference>
<dbReference type="PANTHER" id="PTHR31806">
    <property type="entry name" value="PURINE-CYTOSINE PERMEASE FCY2-RELATED"/>
    <property type="match status" value="1"/>
</dbReference>
<dbReference type="Gene3D" id="1.10.4160.10">
    <property type="entry name" value="Hydantoin permease"/>
    <property type="match status" value="1"/>
</dbReference>
<evidence type="ECO:0000256" key="3">
    <source>
        <dbReference type="ARBA" id="ARBA00022448"/>
    </source>
</evidence>
<accession>A0A6J5YW29</accession>
<dbReference type="PANTHER" id="PTHR31806:SF1">
    <property type="entry name" value="PURINE-CYTOSINE PERMEASE FCY2-RELATED"/>
    <property type="match status" value="1"/>
</dbReference>
<reference evidence="8" key="1">
    <citation type="submission" date="2020-05" db="EMBL/GenBank/DDBJ databases">
        <authorList>
            <person name="Chiriac C."/>
            <person name="Salcher M."/>
            <person name="Ghai R."/>
            <person name="Kavagutti S V."/>
        </authorList>
    </citation>
    <scope>NUCLEOTIDE SEQUENCE</scope>
</reference>
<dbReference type="EMBL" id="CAEZUC010000019">
    <property type="protein sequence ID" value="CAB4585125.1"/>
    <property type="molecule type" value="Genomic_DNA"/>
</dbReference>
<comment type="subcellular location">
    <subcellularLocation>
        <location evidence="1">Membrane</location>
        <topology evidence="1">Multi-pass membrane protein</topology>
    </subcellularLocation>
</comment>
<keyword evidence="6 7" id="KW-0472">Membrane</keyword>
<organism evidence="8">
    <name type="scientific">freshwater metagenome</name>
    <dbReference type="NCBI Taxonomy" id="449393"/>
    <lineage>
        <taxon>unclassified sequences</taxon>
        <taxon>metagenomes</taxon>
        <taxon>ecological metagenomes</taxon>
    </lineage>
</organism>
<proteinExistence type="inferred from homology"/>
<protein>
    <submittedName>
        <fullName evidence="8">Unannotated protein</fullName>
    </submittedName>
</protein>
<keyword evidence="4 7" id="KW-0812">Transmembrane</keyword>
<evidence type="ECO:0000256" key="5">
    <source>
        <dbReference type="ARBA" id="ARBA00022989"/>
    </source>
</evidence>
<comment type="similarity">
    <text evidence="2">Belongs to the purine-cytosine permease (2.A.39) family.</text>
</comment>
<evidence type="ECO:0000256" key="2">
    <source>
        <dbReference type="ARBA" id="ARBA00008974"/>
    </source>
</evidence>
<dbReference type="EMBL" id="CAESAC010000028">
    <property type="protein sequence ID" value="CAB4333102.1"/>
    <property type="molecule type" value="Genomic_DNA"/>
</dbReference>
<feature type="transmembrane region" description="Helical" evidence="7">
    <location>
        <begin position="143"/>
        <end position="161"/>
    </location>
</feature>
<dbReference type="InterPro" id="IPR026030">
    <property type="entry name" value="Pur-cyt_permease_Fcy2/21/22"/>
</dbReference>
<feature type="transmembrane region" description="Helical" evidence="7">
    <location>
        <begin position="168"/>
        <end position="187"/>
    </location>
</feature>
<name>A0A6J5YW29_9ZZZZ</name>
<feature type="transmembrane region" description="Helical" evidence="7">
    <location>
        <begin position="285"/>
        <end position="308"/>
    </location>
</feature>
<dbReference type="EMBL" id="CAFBLG010000017">
    <property type="protein sequence ID" value="CAB4858785.1"/>
    <property type="molecule type" value="Genomic_DNA"/>
</dbReference>
<dbReference type="InterPro" id="IPR001248">
    <property type="entry name" value="Pur-cyt_permease"/>
</dbReference>
<dbReference type="Pfam" id="PF02133">
    <property type="entry name" value="Transp_cyt_pur"/>
    <property type="match status" value="1"/>
</dbReference>
<gene>
    <name evidence="9" type="ORF">UFOPK1776_00257</name>
    <name evidence="10" type="ORF">UFOPK3295_00321</name>
    <name evidence="8" type="ORF">UFOPK4028_00337</name>
</gene>
<evidence type="ECO:0000313" key="9">
    <source>
        <dbReference type="EMBL" id="CAB4585125.1"/>
    </source>
</evidence>
<feature type="transmembrane region" description="Helical" evidence="7">
    <location>
        <begin position="55"/>
        <end position="81"/>
    </location>
</feature>
<feature type="transmembrane region" description="Helical" evidence="7">
    <location>
        <begin position="355"/>
        <end position="378"/>
    </location>
</feature>